<feature type="repeat" description="TPR" evidence="1">
    <location>
        <begin position="325"/>
        <end position="358"/>
    </location>
</feature>
<feature type="repeat" description="TPR" evidence="1">
    <location>
        <begin position="288"/>
        <end position="321"/>
    </location>
</feature>
<accession>A0A2W7NM81</accession>
<keyword evidence="2" id="KW-0732">Signal</keyword>
<organism evidence="3 4">
    <name type="scientific">Breznakibacter xylanolyticus</name>
    <dbReference type="NCBI Taxonomy" id="990"/>
    <lineage>
        <taxon>Bacteria</taxon>
        <taxon>Pseudomonadati</taxon>
        <taxon>Bacteroidota</taxon>
        <taxon>Bacteroidia</taxon>
        <taxon>Marinilabiliales</taxon>
        <taxon>Marinilabiliaceae</taxon>
        <taxon>Breznakibacter</taxon>
    </lineage>
</organism>
<dbReference type="SUPFAM" id="SSF48452">
    <property type="entry name" value="TPR-like"/>
    <property type="match status" value="1"/>
</dbReference>
<name>A0A2W7NM81_9BACT</name>
<evidence type="ECO:0000256" key="2">
    <source>
        <dbReference type="SAM" id="SignalP"/>
    </source>
</evidence>
<dbReference type="OrthoDB" id="1490653at2"/>
<gene>
    <name evidence="3" type="ORF">LX69_02881</name>
</gene>
<feature type="chain" id="PRO_5016138104" evidence="2">
    <location>
        <begin position="21"/>
        <end position="451"/>
    </location>
</feature>
<feature type="signal peptide" evidence="2">
    <location>
        <begin position="1"/>
        <end position="20"/>
    </location>
</feature>
<evidence type="ECO:0000313" key="4">
    <source>
        <dbReference type="Proteomes" id="UP000249239"/>
    </source>
</evidence>
<dbReference type="RefSeq" id="WP_111446697.1">
    <property type="nucleotide sequence ID" value="NZ_QKZK01000031.1"/>
</dbReference>
<sequence length="451" mass="50503">MKSIILTFAAVLLFSMGASAQKGVDTNTRYGQGEDSIRCLTNLSLYAEYYKQKNYKDAFPYWEIAFNECPLSTMNLYSNGAVIMKNFIGKETDAAKKEMWFQYLMKVYDQRIKYFGSHSKYPTDYINGIKAIDMLTYKANDQATMKAAQELMKSTIASRGNKTQPAVLTTYMTNTVNLFKAVQIKPEEVVEAFTTVSEILDYQSTNTTDDETSSSNLGEIKAGVEKLFASSGAASCDVIAEIFTPQYEANKENLAWLKRVSTLLSRQECENDLVYNVSNSLHKLEPSSSSARGLAVMCLKNKETDKAIQFYKEAIELEQNQESKGTLNYQLGMVYMSNDNYGAARTQFQRAAELRPGWGNPHLQIGVLYALSANRCGANEFEHKTVYWAAVDKFIRAKTVDPSIADEANKMINTYAAHFPGKEELFFQGIAAGASYTVGCWIGETTTVRSR</sequence>
<dbReference type="Gene3D" id="1.25.40.10">
    <property type="entry name" value="Tetratricopeptide repeat domain"/>
    <property type="match status" value="1"/>
</dbReference>
<dbReference type="Proteomes" id="UP000249239">
    <property type="component" value="Unassembled WGS sequence"/>
</dbReference>
<comment type="caution">
    <text evidence="3">The sequence shown here is derived from an EMBL/GenBank/DDBJ whole genome shotgun (WGS) entry which is preliminary data.</text>
</comment>
<protein>
    <submittedName>
        <fullName evidence="3">Tetratricopeptide repeat protein</fullName>
    </submittedName>
</protein>
<evidence type="ECO:0000256" key="1">
    <source>
        <dbReference type="PROSITE-ProRule" id="PRU00339"/>
    </source>
</evidence>
<dbReference type="AlphaFoldDB" id="A0A2W7NM81"/>
<dbReference type="Pfam" id="PF13181">
    <property type="entry name" value="TPR_8"/>
    <property type="match status" value="2"/>
</dbReference>
<proteinExistence type="predicted"/>
<dbReference type="EMBL" id="QKZK01000031">
    <property type="protein sequence ID" value="PZX12412.1"/>
    <property type="molecule type" value="Genomic_DNA"/>
</dbReference>
<dbReference type="SMART" id="SM00028">
    <property type="entry name" value="TPR"/>
    <property type="match status" value="3"/>
</dbReference>
<keyword evidence="4" id="KW-1185">Reference proteome</keyword>
<evidence type="ECO:0000313" key="3">
    <source>
        <dbReference type="EMBL" id="PZX12412.1"/>
    </source>
</evidence>
<dbReference type="PROSITE" id="PS50005">
    <property type="entry name" value="TPR"/>
    <property type="match status" value="2"/>
</dbReference>
<dbReference type="InterPro" id="IPR011990">
    <property type="entry name" value="TPR-like_helical_dom_sf"/>
</dbReference>
<keyword evidence="1" id="KW-0802">TPR repeat</keyword>
<reference evidence="3 4" key="1">
    <citation type="submission" date="2018-06" db="EMBL/GenBank/DDBJ databases">
        <title>Genomic Encyclopedia of Archaeal and Bacterial Type Strains, Phase II (KMG-II): from individual species to whole genera.</title>
        <authorList>
            <person name="Goeker M."/>
        </authorList>
    </citation>
    <scope>NUCLEOTIDE SEQUENCE [LARGE SCALE GENOMIC DNA]</scope>
    <source>
        <strain evidence="3 4">DSM 6779</strain>
    </source>
</reference>
<dbReference type="InterPro" id="IPR019734">
    <property type="entry name" value="TPR_rpt"/>
</dbReference>